<comment type="caution">
    <text evidence="2">The sequence shown here is derived from an EMBL/GenBank/DDBJ whole genome shotgun (WGS) entry which is preliminary data.</text>
</comment>
<feature type="compositionally biased region" description="Polar residues" evidence="1">
    <location>
        <begin position="721"/>
        <end position="730"/>
    </location>
</feature>
<feature type="region of interest" description="Disordered" evidence="1">
    <location>
        <begin position="708"/>
        <end position="730"/>
    </location>
</feature>
<evidence type="ECO:0000313" key="2">
    <source>
        <dbReference type="EMBL" id="KWX14045.1"/>
    </source>
</evidence>
<dbReference type="Proteomes" id="UP000070089">
    <property type="component" value="Unassembled WGS sequence"/>
</dbReference>
<feature type="region of interest" description="Disordered" evidence="1">
    <location>
        <begin position="954"/>
        <end position="974"/>
    </location>
</feature>
<evidence type="ECO:0000256" key="1">
    <source>
        <dbReference type="SAM" id="MobiDB-lite"/>
    </source>
</evidence>
<protein>
    <submittedName>
        <fullName evidence="2">Uncharacterized protein</fullName>
    </submittedName>
</protein>
<name>A0A132NVE6_GIAIN</name>
<feature type="compositionally biased region" description="Polar residues" evidence="1">
    <location>
        <begin position="915"/>
        <end position="927"/>
    </location>
</feature>
<feature type="region of interest" description="Disordered" evidence="1">
    <location>
        <begin position="844"/>
        <end position="866"/>
    </location>
</feature>
<dbReference type="OrthoDB" id="10253216at2759"/>
<proteinExistence type="predicted"/>
<feature type="region of interest" description="Disordered" evidence="1">
    <location>
        <begin position="897"/>
        <end position="927"/>
    </location>
</feature>
<sequence>MLSSREVYIMRILWLSICNTTRSPIRVITIEISKSFGMVVGRRRPKYYLYIDGCYVKKGQACTLNNKNINRLLEYARTTSENISFIFQYLGSWLKRYTHKNKIPYLQVSCEVYKRLFYECFPFISASWYTLLIDASLFLLASSSFTIRSMGLDLFATFYAIPINVSHIARTISQGKKLTTSSLQYVDLPLDRAEAVATFLRNNPEHLLRGINSLAASLTRFNPIFPFPEMIAIHFSSTRCFLWLYFTYCTLLLNTGETSTNYRNLAGALLVAYTVSKNIDVLDNLATAIQTSLNLGQVLLQRNVEVLLDYYNLYQRVLNNALSNKDVMLRGPMATPRGLPSSFVENEKGTPWSNLITVLERSANTSANTIVVSDIDTLFDKDQLRSFPEQGVLCYWRLVIKSLSLIFQEQVEDANKHLLTEDKSSTSRMLIEKPVPISDHIASRVLALFSKTRTEILFRLIHSVCDSSHILIHASSIFHWVQHHILTSRVVSATMLRLLVLELIKFRQMCLLAGTNLQISNVYLHGTATALLVDCPYTLFGLILATIMLQPPYKDIETDVIQQLFIHCAEPDTLEAGFLVDFLVPTSAERAINDALLLQMRSDVSIVAIELLGSLPYLNNELSRILLKRLYKLLYHLRTFFFTTVISLEPSTHDTYDTFLSKAHNMLLQHTMIIISSGFSNARMQLDVIMKPQTNNLSFNLEMDRREAPQSSADRLRDEPSSQSKLTTIRQTDRHTRLNSTLTNMVPYDCRISGTDDADLLSFTSLQSLQSLQSLGSKYDSRPYIFEHIKASRFWDVLTKVASSCFRDRLSYVKYGIDYLITDFIGCSSFRALINILHKPSTIGSTHPSIRKPRRPSASAHTHGDSPFESNITNSALFHEASTNLFEQVLFQDHETSAGSCHNNADPNDTTDNAGSSLSPGKSTTSIASPHALHAPNYLAAISLVPVEPRHALPATTKNNESGAELPQLPSVHQETDASSSSRYHLPISNYTLIATILSEATLMKVLLSCARGQTIFYFLLIYSNLIGYVLRLNENQGGFLSIDLWKAFSYLAGNLLTDGVFGHRRYESPVNSGAIPVFLLYEHINRLADSKQIGSDHDSDVGFTPAPTASTDPSLDELGGLKNVLFMDGKTYTLRPYALSIFEHVLEELPKPSSCDILPHIIHAICPDTVVPLPLGYILSIILVSGPAFDDTCSVASQSSVPLPLTSIDDQLLVNLPITAHNNLEKSTISDIAFDGCLSEHSCLNNIKRETRMHLFPMLSKSVYESVTQLRQSVSAINSKSFFNARPDSKRNTTKPSVTDSILQISGRANDDRYISRSLLASKDNHSHSTHDHNSSSSAKRSIDKSFSADVLQENVIVIARTYISLATVLSLAKNSTKELIDDLYVKVPLSIITLWIFHNKAPSGDSILACFVILFIYIYGKDPPDDNTLFQAYQRPPLQLKKNTPASDMLSKPKLCGSPPASDSKSRVTKWTDLFEIPEVNAFITELCKRYKALRHFFRTSTSKLLSVLFEALYKHAELSGRLSNYLVDGLFILSTRMTVCCSFLDCNERTYLEALILSMPLNAGWEELLYLADKLTELSVSSADMYFKHLGGIGDEFNFTEEARIIQSKLLTGSMRQADKPLTLSRLYFDHYILPGMVVKRMLVDQLSCVSTLITQPSIEFLSPSSILLDKNFPIYALPNKRVLISEMLGKASRLPSSSPLYILSILTGLELTFQLSGELYAYANMRVTEARYTQRSDNVFPQVTPCDTILSTMAIEVNSNTVAQETYAFILNFGS</sequence>
<evidence type="ECO:0000313" key="3">
    <source>
        <dbReference type="Proteomes" id="UP000070089"/>
    </source>
</evidence>
<accession>A0A132NVE6</accession>
<dbReference type="EMBL" id="JXTI01000046">
    <property type="protein sequence ID" value="KWX14045.1"/>
    <property type="molecule type" value="Genomic_DNA"/>
</dbReference>
<reference evidence="2 3" key="1">
    <citation type="journal article" date="2015" name="Mol. Biochem. Parasitol.">
        <title>Identification of polymorphic genes for use in assemblage B genotyping assays through comparative genomics of multiple assemblage B Giardia duodenalis isolates.</title>
        <authorList>
            <person name="Wielinga C."/>
            <person name="Thompson R.C."/>
            <person name="Monis P."/>
            <person name="Ryan U."/>
        </authorList>
    </citation>
    <scope>NUCLEOTIDE SEQUENCE [LARGE SCALE GENOMIC DNA]</scope>
    <source>
        <strain evidence="2 3">BAH15c1</strain>
    </source>
</reference>
<organism evidence="2 3">
    <name type="scientific">Giardia duodenalis assemblage B</name>
    <dbReference type="NCBI Taxonomy" id="1394984"/>
    <lineage>
        <taxon>Eukaryota</taxon>
        <taxon>Metamonada</taxon>
        <taxon>Diplomonadida</taxon>
        <taxon>Hexamitidae</taxon>
        <taxon>Giardiinae</taxon>
        <taxon>Giardia</taxon>
    </lineage>
</organism>
<dbReference type="VEuPathDB" id="GiardiaDB:QR46_1969"/>
<feature type="compositionally biased region" description="Basic and acidic residues" evidence="1">
    <location>
        <begin position="708"/>
        <end position="720"/>
    </location>
</feature>
<gene>
    <name evidence="2" type="ORF">QR46_1969</name>
</gene>
<feature type="compositionally biased region" description="Low complexity" evidence="1">
    <location>
        <begin position="903"/>
        <end position="914"/>
    </location>
</feature>